<reference evidence="1 2" key="1">
    <citation type="journal article" date="2013" name="MBio">
        <title>Genome sequencing of the plant pathogen Taphrina deformans, the causal agent of peach leaf curl.</title>
        <authorList>
            <person name="Cisse O.H."/>
            <person name="Almeida J.M.G.C.F."/>
            <person name="Fonseca A."/>
            <person name="Kumar A.A."/>
            <person name="Salojaervi J."/>
            <person name="Overmyer K."/>
            <person name="Hauser P.M."/>
            <person name="Pagni M."/>
        </authorList>
    </citation>
    <scope>NUCLEOTIDE SEQUENCE [LARGE SCALE GENOMIC DNA]</scope>
    <source>
        <strain evidence="2">PYCC 5710 / ATCC 11124 / CBS 356.35 / IMI 108563 / JCM 9778 / NBRC 8474</strain>
    </source>
</reference>
<dbReference type="AlphaFoldDB" id="R5A1Q4"/>
<keyword evidence="2" id="KW-1185">Reference proteome</keyword>
<dbReference type="EMBL" id="CAHR02000073">
    <property type="protein sequence ID" value="CCX35437.1"/>
    <property type="molecule type" value="Genomic_DNA"/>
</dbReference>
<gene>
    <name evidence="1" type="ORF">TAPDE_002154</name>
</gene>
<comment type="caution">
    <text evidence="1">The sequence shown here is derived from an EMBL/GenBank/DDBJ whole genome shotgun (WGS) entry which is preliminary data.</text>
</comment>
<proteinExistence type="predicted"/>
<name>R5A1Q4_TAPDE</name>
<dbReference type="Proteomes" id="UP000013776">
    <property type="component" value="Unassembled WGS sequence"/>
</dbReference>
<accession>R5A1Q4</accession>
<protein>
    <submittedName>
        <fullName evidence="1">tRNA nucleotidyltransferase</fullName>
    </submittedName>
</protein>
<sequence>MVRDHLKLTSLLEALVRATFPPRQVPVTNESSPLELGKFVRLLRKDWKLAVFVAFVADEPGPRDVDSLVALFDRIADLGLDRAWSFASFIDGKKIRPLLEKHETNIKVMKELVELVIEYRIEDPAVTEEEAMTKLRAHLETRPVGPEGW</sequence>
<organism evidence="1 2">
    <name type="scientific">Taphrina deformans (strain PYCC 5710 / ATCC 11124 / CBS 356.35 / IMI 108563 / JCM 9778 / NBRC 8474)</name>
    <name type="common">Peach leaf curl fungus</name>
    <name type="synonym">Lalaria deformans</name>
    <dbReference type="NCBI Taxonomy" id="1097556"/>
    <lineage>
        <taxon>Eukaryota</taxon>
        <taxon>Fungi</taxon>
        <taxon>Dikarya</taxon>
        <taxon>Ascomycota</taxon>
        <taxon>Taphrinomycotina</taxon>
        <taxon>Taphrinomycetes</taxon>
        <taxon>Taphrinales</taxon>
        <taxon>Taphrinaceae</taxon>
        <taxon>Taphrina</taxon>
    </lineage>
</organism>
<evidence type="ECO:0000313" key="2">
    <source>
        <dbReference type="Proteomes" id="UP000013776"/>
    </source>
</evidence>
<evidence type="ECO:0000313" key="1">
    <source>
        <dbReference type="EMBL" id="CCX35437.1"/>
    </source>
</evidence>
<dbReference type="VEuPathDB" id="FungiDB:TAPDE_002154"/>